<protein>
    <submittedName>
        <fullName evidence="1">Uncharacterized protein</fullName>
    </submittedName>
</protein>
<dbReference type="EMBL" id="HF935487">
    <property type="protein sequence ID" value="CCX09678.1"/>
    <property type="molecule type" value="Genomic_DNA"/>
</dbReference>
<dbReference type="Proteomes" id="UP000018144">
    <property type="component" value="Unassembled WGS sequence"/>
</dbReference>
<name>U4L8H8_PYROM</name>
<dbReference type="AlphaFoldDB" id="U4L8H8"/>
<keyword evidence="2" id="KW-1185">Reference proteome</keyword>
<sequence>MTQFHPRHPLRHLVIIHHNPPHKAHNSNLIIELRDLDFIRRTKRKLLHLLIDIPQYLF</sequence>
<organism evidence="1 2">
    <name type="scientific">Pyronema omphalodes (strain CBS 100304)</name>
    <name type="common">Pyronema confluens</name>
    <dbReference type="NCBI Taxonomy" id="1076935"/>
    <lineage>
        <taxon>Eukaryota</taxon>
        <taxon>Fungi</taxon>
        <taxon>Dikarya</taxon>
        <taxon>Ascomycota</taxon>
        <taxon>Pezizomycotina</taxon>
        <taxon>Pezizomycetes</taxon>
        <taxon>Pezizales</taxon>
        <taxon>Pyronemataceae</taxon>
        <taxon>Pyronema</taxon>
    </lineage>
</organism>
<proteinExistence type="predicted"/>
<accession>U4L8H8</accession>
<reference evidence="1 2" key="1">
    <citation type="journal article" date="2013" name="PLoS Genet.">
        <title>The genome and development-dependent transcriptomes of Pyronema confluens: a window into fungal evolution.</title>
        <authorList>
            <person name="Traeger S."/>
            <person name="Altegoer F."/>
            <person name="Freitag M."/>
            <person name="Gabaldon T."/>
            <person name="Kempken F."/>
            <person name="Kumar A."/>
            <person name="Marcet-Houben M."/>
            <person name="Poggeler S."/>
            <person name="Stajich J.E."/>
            <person name="Nowrousian M."/>
        </authorList>
    </citation>
    <scope>NUCLEOTIDE SEQUENCE [LARGE SCALE GENOMIC DNA]</scope>
    <source>
        <strain evidence="2">CBS 100304</strain>
        <tissue evidence="1">Vegetative mycelium</tissue>
    </source>
</reference>
<evidence type="ECO:0000313" key="2">
    <source>
        <dbReference type="Proteomes" id="UP000018144"/>
    </source>
</evidence>
<evidence type="ECO:0000313" key="1">
    <source>
        <dbReference type="EMBL" id="CCX09678.1"/>
    </source>
</evidence>
<gene>
    <name evidence="1" type="ORF">PCON_09271</name>
</gene>